<dbReference type="SMART" id="SM00518">
    <property type="entry name" value="AP2Ec"/>
    <property type="match status" value="1"/>
</dbReference>
<dbReference type="Proteomes" id="UP000192790">
    <property type="component" value="Unassembled WGS sequence"/>
</dbReference>
<evidence type="ECO:0000259" key="1">
    <source>
        <dbReference type="Pfam" id="PF01261"/>
    </source>
</evidence>
<accession>A0A1W1ZDQ4</accession>
<dbReference type="EMBL" id="FWXW01000002">
    <property type="protein sequence ID" value="SMC46524.1"/>
    <property type="molecule type" value="Genomic_DNA"/>
</dbReference>
<dbReference type="GO" id="GO:0008081">
    <property type="term" value="F:phosphoric diester hydrolase activity"/>
    <property type="evidence" value="ECO:0007669"/>
    <property type="project" value="TreeGrafter"/>
</dbReference>
<dbReference type="GO" id="GO:0006284">
    <property type="term" value="P:base-excision repair"/>
    <property type="evidence" value="ECO:0007669"/>
    <property type="project" value="TreeGrafter"/>
</dbReference>
<gene>
    <name evidence="2" type="ORF">SAMN02745168_0985</name>
</gene>
<dbReference type="AlphaFoldDB" id="A0A1W1ZDQ4"/>
<evidence type="ECO:0000313" key="3">
    <source>
        <dbReference type="Proteomes" id="UP000192790"/>
    </source>
</evidence>
<evidence type="ECO:0000313" key="2">
    <source>
        <dbReference type="EMBL" id="SMC46524.1"/>
    </source>
</evidence>
<dbReference type="InterPro" id="IPR013022">
    <property type="entry name" value="Xyl_isomerase-like_TIM-brl"/>
</dbReference>
<dbReference type="PANTHER" id="PTHR21445">
    <property type="entry name" value="ENDONUCLEASE IV ENDODEOXYRIBONUCLEASE IV"/>
    <property type="match status" value="1"/>
</dbReference>
<dbReference type="PANTHER" id="PTHR21445:SF0">
    <property type="entry name" value="APURINIC-APYRIMIDINIC ENDONUCLEASE"/>
    <property type="match status" value="1"/>
</dbReference>
<keyword evidence="3" id="KW-1185">Reference proteome</keyword>
<dbReference type="Pfam" id="PF01261">
    <property type="entry name" value="AP_endonuc_2"/>
    <property type="match status" value="1"/>
</dbReference>
<sequence>MKAKFGTAGNSRRYLENVSRSSLPAPAWLSSIGLDAYEYQCGRGVHIGRAAAEDLGRAAQEHGITLSLHAPYFINLTNTSDEGYGKNRRYILDSCRAAASMGAERAVVHCGGLMGLSRRQALENARESLARLLTETEEAGFGRIFFCIETMGKTNQLGDLTEVLELCYLSERLIPCVDFGHLYARSLGLFGAEETIRVLADMERALGKERAAGFHCHFSKVEYSPRGGEKRHLNFSDPGWGPDFEPLAAGIAERGYTPTVICESAGEQSEDAAAMKELYRRRVENRESF</sequence>
<dbReference type="SUPFAM" id="SSF51658">
    <property type="entry name" value="Xylose isomerase-like"/>
    <property type="match status" value="1"/>
</dbReference>
<name>A0A1W1ZDQ4_9FIRM</name>
<dbReference type="InterPro" id="IPR036237">
    <property type="entry name" value="Xyl_isomerase-like_sf"/>
</dbReference>
<dbReference type="GO" id="GO:0003677">
    <property type="term" value="F:DNA binding"/>
    <property type="evidence" value="ECO:0007669"/>
    <property type="project" value="InterPro"/>
</dbReference>
<feature type="domain" description="Xylose isomerase-like TIM barrel" evidence="1">
    <location>
        <begin position="27"/>
        <end position="273"/>
    </location>
</feature>
<proteinExistence type="predicted"/>
<dbReference type="Gene3D" id="3.20.20.150">
    <property type="entry name" value="Divalent-metal-dependent TIM barrel enzymes"/>
    <property type="match status" value="1"/>
</dbReference>
<dbReference type="GO" id="GO:0003906">
    <property type="term" value="F:DNA-(apurinic or apyrimidinic site) endonuclease activity"/>
    <property type="evidence" value="ECO:0007669"/>
    <property type="project" value="TreeGrafter"/>
</dbReference>
<reference evidence="2 3" key="1">
    <citation type="submission" date="2017-04" db="EMBL/GenBank/DDBJ databases">
        <authorList>
            <person name="Afonso C.L."/>
            <person name="Miller P.J."/>
            <person name="Scott M.A."/>
            <person name="Spackman E."/>
            <person name="Goraichik I."/>
            <person name="Dimitrov K.M."/>
            <person name="Suarez D.L."/>
            <person name="Swayne D.E."/>
        </authorList>
    </citation>
    <scope>NUCLEOTIDE SEQUENCE [LARGE SCALE GENOMIC DNA]</scope>
    <source>
        <strain evidence="2 3">DSM 12816</strain>
    </source>
</reference>
<dbReference type="GO" id="GO:0008270">
    <property type="term" value="F:zinc ion binding"/>
    <property type="evidence" value="ECO:0007669"/>
    <property type="project" value="InterPro"/>
</dbReference>
<protein>
    <submittedName>
        <fullName evidence="2">Deoxyribonuclease-4</fullName>
    </submittedName>
</protein>
<organism evidence="2 3">
    <name type="scientific">Papillibacter cinnamivorans DSM 12816</name>
    <dbReference type="NCBI Taxonomy" id="1122930"/>
    <lineage>
        <taxon>Bacteria</taxon>
        <taxon>Bacillati</taxon>
        <taxon>Bacillota</taxon>
        <taxon>Clostridia</taxon>
        <taxon>Eubacteriales</taxon>
        <taxon>Oscillospiraceae</taxon>
        <taxon>Papillibacter</taxon>
    </lineage>
</organism>
<dbReference type="InterPro" id="IPR001719">
    <property type="entry name" value="AP_endonuc_2"/>
</dbReference>
<dbReference type="RefSeq" id="WP_084233627.1">
    <property type="nucleotide sequence ID" value="NZ_FWXW01000002.1"/>
</dbReference>
<dbReference type="STRING" id="1122930.SAMN02745168_0985"/>